<evidence type="ECO:0000256" key="1">
    <source>
        <dbReference type="ARBA" id="ARBA00012344"/>
    </source>
</evidence>
<protein>
    <recommendedName>
        <fullName evidence="1">glutathione-specific gamma-glutamylcyclotransferase</fullName>
        <ecNumber evidence="1">4.3.2.7</ecNumber>
    </recommendedName>
</protein>
<evidence type="ECO:0000313" key="3">
    <source>
        <dbReference type="EMBL" id="GGF63660.1"/>
    </source>
</evidence>
<dbReference type="Proteomes" id="UP000632498">
    <property type="component" value="Unassembled WGS sequence"/>
</dbReference>
<name>A0A917FBM2_9PROT</name>
<evidence type="ECO:0000256" key="2">
    <source>
        <dbReference type="ARBA" id="ARBA00023239"/>
    </source>
</evidence>
<dbReference type="PANTHER" id="PTHR12192:SF2">
    <property type="entry name" value="GLUTATHIONE-SPECIFIC GAMMA-GLUTAMYLCYCLOTRANSFERASE 2"/>
    <property type="match status" value="1"/>
</dbReference>
<dbReference type="CDD" id="cd06661">
    <property type="entry name" value="GGCT_like"/>
    <property type="match status" value="1"/>
</dbReference>
<reference evidence="3" key="1">
    <citation type="journal article" date="2014" name="Int. J. Syst. Evol. Microbiol.">
        <title>Complete genome sequence of Corynebacterium casei LMG S-19264T (=DSM 44701T), isolated from a smear-ripened cheese.</title>
        <authorList>
            <consortium name="US DOE Joint Genome Institute (JGI-PGF)"/>
            <person name="Walter F."/>
            <person name="Albersmeier A."/>
            <person name="Kalinowski J."/>
            <person name="Ruckert C."/>
        </authorList>
    </citation>
    <scope>NUCLEOTIDE SEQUENCE</scope>
    <source>
        <strain evidence="3">CGMCC 1.15254</strain>
    </source>
</reference>
<dbReference type="EMBL" id="BMHV01000010">
    <property type="protein sequence ID" value="GGF63660.1"/>
    <property type="molecule type" value="Genomic_DNA"/>
</dbReference>
<accession>A0A917FBM2</accession>
<proteinExistence type="predicted"/>
<dbReference type="AlphaFoldDB" id="A0A917FBM2"/>
<sequence length="182" mass="20539">MTVKTDIWVFAYGSLMWRPGFDYLESRKVILEGYHRDLCILSHVFRGTPQVPGLVLGLNPGGTCLGVAFRVAGTQVAAVMDYLYEREMVHEVYEPKWVKAMDETGDVLETYTFVSIADHPQYAGHFELDTKVDHVLKGVGQMGRSLEYLENTCRHIRALGIVDEGLESILRAAQAKEMQKID</sequence>
<dbReference type="SUPFAM" id="SSF110857">
    <property type="entry name" value="Gamma-glutamyl cyclotransferase-like"/>
    <property type="match status" value="1"/>
</dbReference>
<dbReference type="GO" id="GO:0006751">
    <property type="term" value="P:glutathione catabolic process"/>
    <property type="evidence" value="ECO:0007669"/>
    <property type="project" value="InterPro"/>
</dbReference>
<dbReference type="Gene3D" id="3.10.490.10">
    <property type="entry name" value="Gamma-glutamyl cyclotransferase-like"/>
    <property type="match status" value="1"/>
</dbReference>
<dbReference type="InterPro" id="IPR013024">
    <property type="entry name" value="GGCT-like"/>
</dbReference>
<dbReference type="InterPro" id="IPR036568">
    <property type="entry name" value="GGCT-like_sf"/>
</dbReference>
<gene>
    <name evidence="3" type="ORF">GCM10011332_17060</name>
</gene>
<dbReference type="InterPro" id="IPR006840">
    <property type="entry name" value="ChaC"/>
</dbReference>
<comment type="caution">
    <text evidence="3">The sequence shown here is derived from an EMBL/GenBank/DDBJ whole genome shotgun (WGS) entry which is preliminary data.</text>
</comment>
<keyword evidence="4" id="KW-1185">Reference proteome</keyword>
<organism evidence="3 4">
    <name type="scientific">Terasakiella brassicae</name>
    <dbReference type="NCBI Taxonomy" id="1634917"/>
    <lineage>
        <taxon>Bacteria</taxon>
        <taxon>Pseudomonadati</taxon>
        <taxon>Pseudomonadota</taxon>
        <taxon>Alphaproteobacteria</taxon>
        <taxon>Rhodospirillales</taxon>
        <taxon>Terasakiellaceae</taxon>
        <taxon>Terasakiella</taxon>
    </lineage>
</organism>
<dbReference type="GO" id="GO:0061928">
    <property type="term" value="F:glutathione specific gamma-glutamylcyclotransferase activity"/>
    <property type="evidence" value="ECO:0007669"/>
    <property type="project" value="UniProtKB-EC"/>
</dbReference>
<dbReference type="RefSeq" id="WP_188663854.1">
    <property type="nucleotide sequence ID" value="NZ_BMHV01000010.1"/>
</dbReference>
<dbReference type="Pfam" id="PF04752">
    <property type="entry name" value="ChaC"/>
    <property type="match status" value="1"/>
</dbReference>
<dbReference type="PANTHER" id="PTHR12192">
    <property type="entry name" value="CATION TRANSPORT PROTEIN CHAC-RELATED"/>
    <property type="match status" value="1"/>
</dbReference>
<keyword evidence="2" id="KW-0456">Lyase</keyword>
<evidence type="ECO:0000313" key="4">
    <source>
        <dbReference type="Proteomes" id="UP000632498"/>
    </source>
</evidence>
<dbReference type="GO" id="GO:0005737">
    <property type="term" value="C:cytoplasm"/>
    <property type="evidence" value="ECO:0007669"/>
    <property type="project" value="TreeGrafter"/>
</dbReference>
<reference evidence="3" key="2">
    <citation type="submission" date="2020-09" db="EMBL/GenBank/DDBJ databases">
        <authorList>
            <person name="Sun Q."/>
            <person name="Zhou Y."/>
        </authorList>
    </citation>
    <scope>NUCLEOTIDE SEQUENCE</scope>
    <source>
        <strain evidence="3">CGMCC 1.15254</strain>
    </source>
</reference>
<dbReference type="EC" id="4.3.2.7" evidence="1"/>